<evidence type="ECO:0000313" key="3">
    <source>
        <dbReference type="EMBL" id="HGT40811.1"/>
    </source>
</evidence>
<accession>A0A7C4LSN0</accession>
<feature type="coiled-coil region" evidence="1">
    <location>
        <begin position="143"/>
        <end position="191"/>
    </location>
</feature>
<keyword evidence="1" id="KW-0175">Coiled coil</keyword>
<keyword evidence="2" id="KW-0472">Membrane</keyword>
<reference evidence="3" key="1">
    <citation type="journal article" date="2020" name="mSystems">
        <title>Genome- and Community-Level Interaction Insights into Carbon Utilization and Element Cycling Functions of Hydrothermarchaeota in Hydrothermal Sediment.</title>
        <authorList>
            <person name="Zhou Z."/>
            <person name="Liu Y."/>
            <person name="Xu W."/>
            <person name="Pan J."/>
            <person name="Luo Z.H."/>
            <person name="Li M."/>
        </authorList>
    </citation>
    <scope>NUCLEOTIDE SEQUENCE [LARGE SCALE GENOMIC DNA]</scope>
    <source>
        <strain evidence="3">SpSt-508</strain>
    </source>
</reference>
<dbReference type="AlphaFoldDB" id="A0A7C4LSN0"/>
<protein>
    <submittedName>
        <fullName evidence="3">Uncharacterized protein</fullName>
    </submittedName>
</protein>
<keyword evidence="2" id="KW-0812">Transmembrane</keyword>
<sequence length="378" mass="42117">MSPRRSSEVQFGSDAFLDVVCNIVGILIILIVIAGVRVSRAPLRTWLTTAVVVTQPPPTRETSGADEPDAPSPFELVAAEEAATDTQPPHREAAPSPADDLPAIRAQISAVDAEQHQATQALRTTQEQLTQAHEREAMLTERVAVLRQAVEQAEMHLQQTQQLAANTTAEISMLKRLATQLADEVQEAELVPTTAKRLEHRITPIGKTVTGKEVHFRLERQQVSVIPLERLLLRLREQIERRKDWLVKARQSEGEVGPIEGYTLRFVVQRDQLSAVEELRYGTGIYRISVAQWELQLHHDVVSEPVETALRPGSRFYQALLEADNDTTLTFWVYPDSFAAFRQLKAYCHEQNFLVAGRPMPPGMPIAGSPHGTRSSGQ</sequence>
<organism evidence="3">
    <name type="scientific">Schlesneria paludicola</name>
    <dbReference type="NCBI Taxonomy" id="360056"/>
    <lineage>
        <taxon>Bacteria</taxon>
        <taxon>Pseudomonadati</taxon>
        <taxon>Planctomycetota</taxon>
        <taxon>Planctomycetia</taxon>
        <taxon>Planctomycetales</taxon>
        <taxon>Planctomycetaceae</taxon>
        <taxon>Schlesneria</taxon>
    </lineage>
</organism>
<keyword evidence="2" id="KW-1133">Transmembrane helix</keyword>
<name>A0A7C4LSN0_9PLAN</name>
<dbReference type="EMBL" id="DSVQ01000018">
    <property type="protein sequence ID" value="HGT40811.1"/>
    <property type="molecule type" value="Genomic_DNA"/>
</dbReference>
<evidence type="ECO:0000256" key="1">
    <source>
        <dbReference type="SAM" id="Coils"/>
    </source>
</evidence>
<gene>
    <name evidence="3" type="ORF">ENS64_16320</name>
</gene>
<comment type="caution">
    <text evidence="3">The sequence shown here is derived from an EMBL/GenBank/DDBJ whole genome shotgun (WGS) entry which is preliminary data.</text>
</comment>
<evidence type="ECO:0000256" key="2">
    <source>
        <dbReference type="SAM" id="Phobius"/>
    </source>
</evidence>
<proteinExistence type="predicted"/>
<feature type="transmembrane region" description="Helical" evidence="2">
    <location>
        <begin position="15"/>
        <end position="36"/>
    </location>
</feature>